<accession>A0A4S8KPA9</accession>
<proteinExistence type="predicted"/>
<dbReference type="AlphaFoldDB" id="A0A4S8KPA9"/>
<dbReference type="Proteomes" id="UP000297245">
    <property type="component" value="Unassembled WGS sequence"/>
</dbReference>
<evidence type="ECO:0000256" key="1">
    <source>
        <dbReference type="SAM" id="MobiDB-lite"/>
    </source>
</evidence>
<organism evidence="2 3">
    <name type="scientific">Dendrothele bispora (strain CBS 962.96)</name>
    <dbReference type="NCBI Taxonomy" id="1314807"/>
    <lineage>
        <taxon>Eukaryota</taxon>
        <taxon>Fungi</taxon>
        <taxon>Dikarya</taxon>
        <taxon>Basidiomycota</taxon>
        <taxon>Agaricomycotina</taxon>
        <taxon>Agaricomycetes</taxon>
        <taxon>Agaricomycetidae</taxon>
        <taxon>Agaricales</taxon>
        <taxon>Agaricales incertae sedis</taxon>
        <taxon>Dendrothele</taxon>
    </lineage>
</organism>
<name>A0A4S8KPA9_DENBC</name>
<evidence type="ECO:0000313" key="2">
    <source>
        <dbReference type="EMBL" id="THU77524.1"/>
    </source>
</evidence>
<evidence type="ECO:0000313" key="3">
    <source>
        <dbReference type="Proteomes" id="UP000297245"/>
    </source>
</evidence>
<gene>
    <name evidence="2" type="ORF">K435DRAFT_877735</name>
</gene>
<keyword evidence="3" id="KW-1185">Reference proteome</keyword>
<reference evidence="2 3" key="1">
    <citation type="journal article" date="2019" name="Nat. Ecol. Evol.">
        <title>Megaphylogeny resolves global patterns of mushroom evolution.</title>
        <authorList>
            <person name="Varga T."/>
            <person name="Krizsan K."/>
            <person name="Foldi C."/>
            <person name="Dima B."/>
            <person name="Sanchez-Garcia M."/>
            <person name="Sanchez-Ramirez S."/>
            <person name="Szollosi G.J."/>
            <person name="Szarkandi J.G."/>
            <person name="Papp V."/>
            <person name="Albert L."/>
            <person name="Andreopoulos W."/>
            <person name="Angelini C."/>
            <person name="Antonin V."/>
            <person name="Barry K.W."/>
            <person name="Bougher N.L."/>
            <person name="Buchanan P."/>
            <person name="Buyck B."/>
            <person name="Bense V."/>
            <person name="Catcheside P."/>
            <person name="Chovatia M."/>
            <person name="Cooper J."/>
            <person name="Damon W."/>
            <person name="Desjardin D."/>
            <person name="Finy P."/>
            <person name="Geml J."/>
            <person name="Haridas S."/>
            <person name="Hughes K."/>
            <person name="Justo A."/>
            <person name="Karasinski D."/>
            <person name="Kautmanova I."/>
            <person name="Kiss B."/>
            <person name="Kocsube S."/>
            <person name="Kotiranta H."/>
            <person name="LaButti K.M."/>
            <person name="Lechner B.E."/>
            <person name="Liimatainen K."/>
            <person name="Lipzen A."/>
            <person name="Lukacs Z."/>
            <person name="Mihaltcheva S."/>
            <person name="Morgado L.N."/>
            <person name="Niskanen T."/>
            <person name="Noordeloos M.E."/>
            <person name="Ohm R.A."/>
            <person name="Ortiz-Santana B."/>
            <person name="Ovrebo C."/>
            <person name="Racz N."/>
            <person name="Riley R."/>
            <person name="Savchenko A."/>
            <person name="Shiryaev A."/>
            <person name="Soop K."/>
            <person name="Spirin V."/>
            <person name="Szebenyi C."/>
            <person name="Tomsovsky M."/>
            <person name="Tulloss R.E."/>
            <person name="Uehling J."/>
            <person name="Grigoriev I.V."/>
            <person name="Vagvolgyi C."/>
            <person name="Papp T."/>
            <person name="Martin F.M."/>
            <person name="Miettinen O."/>
            <person name="Hibbett D.S."/>
            <person name="Nagy L.G."/>
        </authorList>
    </citation>
    <scope>NUCLEOTIDE SEQUENCE [LARGE SCALE GENOMIC DNA]</scope>
    <source>
        <strain evidence="2 3">CBS 962.96</strain>
    </source>
</reference>
<feature type="region of interest" description="Disordered" evidence="1">
    <location>
        <begin position="1"/>
        <end position="43"/>
    </location>
</feature>
<protein>
    <submittedName>
        <fullName evidence="2">Uncharacterized protein</fullName>
    </submittedName>
</protein>
<feature type="compositionally biased region" description="Polar residues" evidence="1">
    <location>
        <begin position="27"/>
        <end position="43"/>
    </location>
</feature>
<sequence>MPPPKARSGRKINKNLAIDPAPRIPPSLSNETNASNYTPLTPIQNSRPFLPPFELSSQFNSSSKLSHHNFAHILMYPFTALLYSSLLSPVTPSNLEHSSVSTPPVDLGSIDIPTRSRISFTNIPKLSDTSTYEQQAGSRSHRLTSRKKLELGIKYLTKELGYSSVAEFFYCYVQNIPCGSSNDFDLSHRVSLAHFLQGRTTVKPIDIIQRIFDHRYSFPSSLSENTDDREKAYSTHLDPREIKYA</sequence>
<dbReference type="EMBL" id="ML180414">
    <property type="protein sequence ID" value="THU77524.1"/>
    <property type="molecule type" value="Genomic_DNA"/>
</dbReference>